<name>A0ACD5AIF7_9ACTN</name>
<keyword evidence="2" id="KW-1185">Reference proteome</keyword>
<sequence length="165" mass="17436">MLAPGSPTDTPAYALERHDDGSVTLTIEDLALDSEGQADLAGRLKAEGITVSSDTLKEGYRCRSPRGTSLPGSFTPDHGSSPRDGKTGTRAVERDLVRSAAVAGTWKVTLRRGDSLAFENQEPVKGKGRTGMFYAVRGELAPCVPVPVEQPATEPTGSPDIRTAK</sequence>
<protein>
    <submittedName>
        <fullName evidence="1">Uncharacterized protein</fullName>
    </submittedName>
</protein>
<proteinExistence type="predicted"/>
<gene>
    <name evidence="1" type="ORF">V2W30_21490</name>
</gene>
<dbReference type="EMBL" id="CP146022">
    <property type="protein sequence ID" value="WWQ65638.1"/>
    <property type="molecule type" value="Genomic_DNA"/>
</dbReference>
<dbReference type="Proteomes" id="UP001432251">
    <property type="component" value="Chromosome"/>
</dbReference>
<evidence type="ECO:0000313" key="2">
    <source>
        <dbReference type="Proteomes" id="UP001432251"/>
    </source>
</evidence>
<accession>A0ACD5AIF7</accession>
<reference evidence="1" key="1">
    <citation type="journal article" date="2025" name="Int. J. Syst. Evol. Microbiol.">
        <title>Streptomyces citrinus sp. nov., with yellow diffusible pigment.</title>
        <authorList>
            <person name="He Y."/>
            <person name="Yang E."/>
            <person name="Xu J."/>
            <person name="Sun Y."/>
            <person name="Sun L."/>
        </authorList>
    </citation>
    <scope>NUCLEOTIDE SEQUENCE</scope>
    <source>
        <strain evidence="1">Q6</strain>
    </source>
</reference>
<evidence type="ECO:0000313" key="1">
    <source>
        <dbReference type="EMBL" id="WWQ65638.1"/>
    </source>
</evidence>
<organism evidence="1 2">
    <name type="scientific">Streptomyces citrinus</name>
    <dbReference type="NCBI Taxonomy" id="3118173"/>
    <lineage>
        <taxon>Bacteria</taxon>
        <taxon>Bacillati</taxon>
        <taxon>Actinomycetota</taxon>
        <taxon>Actinomycetes</taxon>
        <taxon>Kitasatosporales</taxon>
        <taxon>Streptomycetaceae</taxon>
        <taxon>Streptomyces</taxon>
    </lineage>
</organism>